<dbReference type="EMBL" id="BAUL01000198">
    <property type="protein sequence ID" value="GAD97413.1"/>
    <property type="molecule type" value="Genomic_DNA"/>
</dbReference>
<evidence type="ECO:0000256" key="8">
    <source>
        <dbReference type="ARBA" id="ARBA00022670"/>
    </source>
</evidence>
<feature type="region of interest" description="Disordered" evidence="15">
    <location>
        <begin position="1563"/>
        <end position="1583"/>
    </location>
</feature>
<feature type="domain" description="Peptidase M24 C-terminal" evidence="19">
    <location>
        <begin position="551"/>
        <end position="587"/>
    </location>
</feature>
<dbReference type="InterPro" id="IPR048630">
    <property type="entry name" value="Sec8_M"/>
</dbReference>
<dbReference type="GO" id="GO:0006508">
    <property type="term" value="P:proteolysis"/>
    <property type="evidence" value="ECO:0007669"/>
    <property type="project" value="UniProtKB-KW"/>
</dbReference>
<evidence type="ECO:0000256" key="2">
    <source>
        <dbReference type="ARBA" id="ARBA00001936"/>
    </source>
</evidence>
<keyword evidence="12" id="KW-0464">Manganese</keyword>
<keyword evidence="9" id="KW-0479">Metal-binding</keyword>
<dbReference type="InterPro" id="IPR032416">
    <property type="entry name" value="Peptidase_M24_C"/>
</dbReference>
<comment type="caution">
    <text evidence="21">The sequence shown here is derived from an EMBL/GenBank/DDBJ whole genome shotgun (WGS) entry which is preliminary data.</text>
</comment>
<evidence type="ECO:0000313" key="22">
    <source>
        <dbReference type="Proteomes" id="UP000018001"/>
    </source>
</evidence>
<evidence type="ECO:0000256" key="10">
    <source>
        <dbReference type="ARBA" id="ARBA00022801"/>
    </source>
</evidence>
<dbReference type="Pfam" id="PF00557">
    <property type="entry name" value="Peptidase_M24"/>
    <property type="match status" value="1"/>
</dbReference>
<evidence type="ECO:0000256" key="4">
    <source>
        <dbReference type="ARBA" id="ARBA00008766"/>
    </source>
</evidence>
<evidence type="ECO:0000259" key="17">
    <source>
        <dbReference type="Pfam" id="PF01321"/>
    </source>
</evidence>
<evidence type="ECO:0000256" key="6">
    <source>
        <dbReference type="ARBA" id="ARBA00020658"/>
    </source>
</evidence>
<proteinExistence type="inferred from homology"/>
<evidence type="ECO:0000259" key="18">
    <source>
        <dbReference type="Pfam" id="PF04048"/>
    </source>
</evidence>
<evidence type="ECO:0000256" key="13">
    <source>
        <dbReference type="ARBA" id="ARBA00030849"/>
    </source>
</evidence>
<feature type="compositionally biased region" description="Polar residues" evidence="15">
    <location>
        <begin position="687"/>
        <end position="697"/>
    </location>
</feature>
<dbReference type="Pfam" id="PF16188">
    <property type="entry name" value="Peptidase_M24_C"/>
    <property type="match status" value="1"/>
</dbReference>
<dbReference type="Gene3D" id="3.90.230.10">
    <property type="entry name" value="Creatinase/methionine aminopeptidase superfamily"/>
    <property type="match status" value="1"/>
</dbReference>
<dbReference type="Pfam" id="PF01321">
    <property type="entry name" value="Creatinase_N"/>
    <property type="match status" value="1"/>
</dbReference>
<evidence type="ECO:0000256" key="9">
    <source>
        <dbReference type="ARBA" id="ARBA00022723"/>
    </source>
</evidence>
<dbReference type="InterPro" id="IPR033740">
    <property type="entry name" value="Pept_M24B"/>
</dbReference>
<dbReference type="InterPro" id="IPR000994">
    <property type="entry name" value="Pept_M24"/>
</dbReference>
<feature type="domain" description="Creatinase N-terminal" evidence="17">
    <location>
        <begin position="9"/>
        <end position="142"/>
    </location>
</feature>
<dbReference type="OrthoDB" id="272977at2759"/>
<reference evidence="22" key="1">
    <citation type="journal article" date="2014" name="Genome Announc.">
        <title>Draft genome sequence of the formaldehyde-resistant fungus Byssochlamys spectabilis No. 5 (anamorph Paecilomyces variotii No. 5) (NBRC109023).</title>
        <authorList>
            <person name="Oka T."/>
            <person name="Ekino K."/>
            <person name="Fukuda K."/>
            <person name="Nomura Y."/>
        </authorList>
    </citation>
    <scope>NUCLEOTIDE SEQUENCE [LARGE SCALE GENOMIC DNA]</scope>
    <source>
        <strain evidence="22">No. 5 / NBRC 109023</strain>
    </source>
</reference>
<protein>
    <recommendedName>
        <fullName evidence="6">Probable Xaa-Pro aminopeptidase P</fullName>
        <ecNumber evidence="5">3.4.11.9</ecNumber>
    </recommendedName>
    <alternativeName>
        <fullName evidence="13">Aminoacylproline aminopeptidase</fullName>
    </alternativeName>
    <alternativeName>
        <fullName evidence="14">Prolidase</fullName>
    </alternativeName>
</protein>
<evidence type="ECO:0000256" key="15">
    <source>
        <dbReference type="SAM" id="MobiDB-lite"/>
    </source>
</evidence>
<accession>V5FZB0</accession>
<dbReference type="HOGENOM" id="CLU_002492_0_0_1"/>
<dbReference type="FunFam" id="3.90.230.10:FF:000007">
    <property type="entry name" value="Xaa-Pro aminopeptidase P"/>
    <property type="match status" value="1"/>
</dbReference>
<keyword evidence="22" id="KW-1185">Reference proteome</keyword>
<feature type="compositionally biased region" description="Basic and acidic residues" evidence="15">
    <location>
        <begin position="698"/>
        <end position="711"/>
    </location>
</feature>
<dbReference type="PROSITE" id="PS00491">
    <property type="entry name" value="PROLINE_PEPTIDASE"/>
    <property type="match status" value="1"/>
</dbReference>
<name>V5FZB0_BYSSN</name>
<evidence type="ECO:0000259" key="16">
    <source>
        <dbReference type="Pfam" id="PF00557"/>
    </source>
</evidence>
<gene>
    <name evidence="21" type="ORF">PVAR5_6088</name>
</gene>
<feature type="domain" description="Exocyst complex component Sec8 middle helical bundle" evidence="20">
    <location>
        <begin position="1014"/>
        <end position="1263"/>
    </location>
</feature>
<feature type="compositionally biased region" description="Basic and acidic residues" evidence="15">
    <location>
        <begin position="730"/>
        <end position="750"/>
    </location>
</feature>
<dbReference type="FunFam" id="3.40.350.10:FF:000003">
    <property type="entry name" value="Xaa-pro aminopeptidase P"/>
    <property type="match status" value="1"/>
</dbReference>
<dbReference type="PANTHER" id="PTHR43763">
    <property type="entry name" value="XAA-PRO AMINOPEPTIDASE 1"/>
    <property type="match status" value="1"/>
</dbReference>
<dbReference type="GO" id="GO:0046872">
    <property type="term" value="F:metal ion binding"/>
    <property type="evidence" value="ECO:0007669"/>
    <property type="project" value="UniProtKB-KW"/>
</dbReference>
<evidence type="ECO:0000256" key="3">
    <source>
        <dbReference type="ARBA" id="ARBA00002443"/>
    </source>
</evidence>
<keyword evidence="8" id="KW-0645">Protease</keyword>
<keyword evidence="7" id="KW-0031">Aminopeptidase</keyword>
<evidence type="ECO:0000256" key="7">
    <source>
        <dbReference type="ARBA" id="ARBA00022438"/>
    </source>
</evidence>
<evidence type="ECO:0000256" key="12">
    <source>
        <dbReference type="ARBA" id="ARBA00023211"/>
    </source>
</evidence>
<dbReference type="Pfam" id="PF16189">
    <property type="entry name" value="Creatinase_N_2"/>
    <property type="match status" value="1"/>
</dbReference>
<dbReference type="InterPro" id="IPR007191">
    <property type="entry name" value="Sec8_exocyst_N"/>
</dbReference>
<dbReference type="Pfam" id="PF04048">
    <property type="entry name" value="Sec8_N"/>
    <property type="match status" value="1"/>
</dbReference>
<dbReference type="Proteomes" id="UP000018001">
    <property type="component" value="Unassembled WGS sequence"/>
</dbReference>
<evidence type="ECO:0000259" key="19">
    <source>
        <dbReference type="Pfam" id="PF16188"/>
    </source>
</evidence>
<dbReference type="InParanoid" id="V5FZB0"/>
<dbReference type="eggNOG" id="KOG3691">
    <property type="taxonomic scope" value="Eukaryota"/>
</dbReference>
<comment type="similarity">
    <text evidence="4">Belongs to the peptidase M24B family.</text>
</comment>
<dbReference type="InterPro" id="IPR036005">
    <property type="entry name" value="Creatinase/aminopeptidase-like"/>
</dbReference>
<evidence type="ECO:0000256" key="5">
    <source>
        <dbReference type="ARBA" id="ARBA00012574"/>
    </source>
</evidence>
<evidence type="ECO:0000256" key="11">
    <source>
        <dbReference type="ARBA" id="ARBA00023049"/>
    </source>
</evidence>
<dbReference type="EC" id="3.4.11.9" evidence="5"/>
<feature type="region of interest" description="Disordered" evidence="15">
    <location>
        <begin position="628"/>
        <end position="756"/>
    </location>
</feature>
<sequence length="1793" mass="199614">MAKVDTSERLSKLRQLMSEHKVDVYIIPSEDSHQSEYIAPCDARREYISGFSGSAGTAVVSLTNAALSTDGRYFNQAAKQLDDNWLLLKRGLEGVPTWQEWTTEQAEGGKVVGVDPTLITASSARKLSETLNKNGSSLVGIQQNLVDLVWGKDRPARPNEKVKVHPEKFAGKSFQEKISDLRKELQTKKRAGFVISMLDEIAWLFNLRGNDIPYNPVFFSYAVITPTTADLYIDSEKLTSETKKHLGQDVVIKSYDAIFADTKALSTNPPAAADKAPAKFLLSNKASWALSLSLGGEGQVEEARSPISDAKAIKNEAELEGMRACHIRDGAALTEYFAWLENELVNKHSKLDEVEAADKLEQIRSKHESFVGLSFDTISSTGPNAAVIHYKPEKGSCSVIDPKAVYLCDSGAQYLDGTTDTTRTFHFGQPTEFEKKTFTLVLKGLIGIDTAVFPKGTSGFALDAFARQHLWKEGLDYLHGTGHGIGSYLNVHEGPIGIGTRVQYSEVSLSPGNVISDEPGYYEDGKFGIRIENVIIAREVQTRNRFGDKAWLGFEHVTMTPLGRNLIERSLLTETEIKWVNEYHQETETLPPTSSSIPDRFILLRWHIRKPEYDHAERLRISFYASTNDRKSGMSGRSGYTNGNGYGDGSRYDQGYSNGDTRRANGYGGGGGGRERRVGGYGGLSEEPQQPDYSTSPSRERNRVRAEREQRQPTSRSRTRDPNAGARRPGGRDEAGYTTRSRGEGSDGARRARGPQAIEDVLQSIQRDWDFMASDECIPVQVGLQLMDNSTLGKADREPEFLEMHKQIQKTLKAIVNEHHQGFNSSIGTYHKIQGSIQSSQTRVRTLRNSLDEAKAGLLTTKPELKGLAHSSQSYDDILQLFHQIQEIQSLPEKLEGRISDKRFLSAIDILQDALRLLRKSDFDSIGSLADLRAYFSNQEVSLADILIEELHDHLYLKSPYCQDRWKPPTIDGQSNGTASISGSNGVTTWERPVYGFLAKLDTSSPMIEDASRNPEADTFSYIQMIIEALNKMGHLDVAVDRIEQRMPVELFAVVDKTNAEVDARHPNLPRGFSSRDSISNSPAEINEQRGHVLSEFLWALYAKFEAIAESHRVVHDVIKGIVEREDIPKANNLTGGFKELWKLYQSEIRSLLHDYLATDSDSSFRPTNGDSDGRRIVSNQRDKNKKMFKLSDVDQRSSDMKAEQDDLDEILRSSVPGLVTKSTQRATTTDSSQSRQGNSGTGHKLLLDPSVFNMSLLLPPSLSFIQRLKDIVPVDSDIVMSTLTSFLDDFLVNVFLPQLEEAVTDLCTLSLISADAFTEDPQWAAVSPRPVFKGTVQFMSLVKAFSKMLDTIPQDQMFTQLVISQVVTYYDKCCGWYKAIVSKISPQAPGGVRLKAAAAFAESGDIRDTVYELWQNPGDKKKELVDREIDLMIKETNKNPLVPYDIISDPKTVVALSLLYNSMQWLASHLLKLRHVSQSESRPQSSSGRVPQSRRWTLITAMRPKRDSISQSVYLPLNPETAVAFDTTVQSLRDLATAALLTLHIDIRCGIIHMLTKAMAGPNPPPPQLRESNTPITPSPDPNAHWHHIIPNQPTSASPAVLELNSDLISFDTNVSAYVGANERWFISSGLARFIDKVFISCTRYIGAMNHNGALRLQLDVLVLQQNLKNIIVDPTGEDTERSRALEDPSQPHEVVALPRSAKFLDWFLEGAEKALDYAKEEKELFAAQGDKALAAGNGEPFSYDELKILVDLCFSEIMKGPRGAENREDYMAAKRGIADAMLRLSEVMWDS</sequence>
<comment type="cofactor">
    <cofactor evidence="2">
        <name>Mn(2+)</name>
        <dbReference type="ChEBI" id="CHEBI:29035"/>
    </cofactor>
</comment>
<dbReference type="FunCoup" id="V5FZB0">
    <property type="interactions" value="269"/>
</dbReference>
<evidence type="ECO:0000256" key="14">
    <source>
        <dbReference type="ARBA" id="ARBA00032413"/>
    </source>
</evidence>
<dbReference type="InterPro" id="IPR029149">
    <property type="entry name" value="Creatin/AminoP/Spt16_N"/>
</dbReference>
<dbReference type="InterPro" id="IPR000587">
    <property type="entry name" value="Creatinase_N"/>
</dbReference>
<feature type="compositionally biased region" description="Polar residues" evidence="15">
    <location>
        <begin position="1221"/>
        <end position="1239"/>
    </location>
</feature>
<comment type="catalytic activity">
    <reaction evidence="1">
        <text>Release of any N-terminal amino acid, including proline, that is linked to proline, even from a dipeptide or tripeptide.</text>
        <dbReference type="EC" id="3.4.11.9"/>
    </reaction>
</comment>
<feature type="domain" description="Exocyst complex component Sec8 N-terminal" evidence="18">
    <location>
        <begin position="758"/>
        <end position="896"/>
    </location>
</feature>
<comment type="function">
    <text evidence="3">Catalyzes the removal of a penultimate prolyl residue from the N-termini of peptides.</text>
</comment>
<dbReference type="eggNOG" id="KOG2413">
    <property type="taxonomic scope" value="Eukaryota"/>
</dbReference>
<dbReference type="InterPro" id="IPR050422">
    <property type="entry name" value="X-Pro_aminopeptidase_P"/>
</dbReference>
<dbReference type="SUPFAM" id="SSF55920">
    <property type="entry name" value="Creatinase/aminopeptidase"/>
    <property type="match status" value="1"/>
</dbReference>
<dbReference type="SUPFAM" id="SSF53092">
    <property type="entry name" value="Creatinase/prolidase N-terminal domain"/>
    <property type="match status" value="1"/>
</dbReference>
<dbReference type="GO" id="GO:0000145">
    <property type="term" value="C:exocyst"/>
    <property type="evidence" value="ECO:0007669"/>
    <property type="project" value="InterPro"/>
</dbReference>
<dbReference type="Pfam" id="PF20652">
    <property type="entry name" value="Sec8_C"/>
    <property type="match status" value="1"/>
</dbReference>
<dbReference type="GO" id="GO:0070006">
    <property type="term" value="F:metalloaminopeptidase activity"/>
    <property type="evidence" value="ECO:0007669"/>
    <property type="project" value="InterPro"/>
</dbReference>
<feature type="domain" description="Peptidase M24" evidence="16">
    <location>
        <begin position="320"/>
        <end position="537"/>
    </location>
</feature>
<dbReference type="FunFam" id="3.40.350.10:FF:000010">
    <property type="entry name" value="Probable Xaa-Pro aminopeptidase P"/>
    <property type="match status" value="1"/>
</dbReference>
<dbReference type="GO" id="GO:0006904">
    <property type="term" value="P:vesicle docking involved in exocytosis"/>
    <property type="evidence" value="ECO:0007669"/>
    <property type="project" value="InterPro"/>
</dbReference>
<dbReference type="InterPro" id="IPR001131">
    <property type="entry name" value="Peptidase_M24B_aminopep-P_CS"/>
</dbReference>
<organism evidence="21 22">
    <name type="scientific">Byssochlamys spectabilis (strain No. 5 / NBRC 109023)</name>
    <name type="common">Paecilomyces variotii</name>
    <dbReference type="NCBI Taxonomy" id="1356009"/>
    <lineage>
        <taxon>Eukaryota</taxon>
        <taxon>Fungi</taxon>
        <taxon>Dikarya</taxon>
        <taxon>Ascomycota</taxon>
        <taxon>Pezizomycotina</taxon>
        <taxon>Eurotiomycetes</taxon>
        <taxon>Eurotiomycetidae</taxon>
        <taxon>Eurotiales</taxon>
        <taxon>Thermoascaceae</taxon>
        <taxon>Paecilomyces</taxon>
    </lineage>
</organism>
<feature type="region of interest" description="Disordered" evidence="15">
    <location>
        <begin position="1221"/>
        <end position="1242"/>
    </location>
</feature>
<keyword evidence="11" id="KW-0482">Metalloprotease</keyword>
<evidence type="ECO:0000313" key="21">
    <source>
        <dbReference type="EMBL" id="GAD97413.1"/>
    </source>
</evidence>
<dbReference type="CDD" id="cd01085">
    <property type="entry name" value="APP"/>
    <property type="match status" value="1"/>
</dbReference>
<evidence type="ECO:0000256" key="1">
    <source>
        <dbReference type="ARBA" id="ARBA00001424"/>
    </source>
</evidence>
<evidence type="ECO:0000259" key="20">
    <source>
        <dbReference type="Pfam" id="PF20652"/>
    </source>
</evidence>
<dbReference type="Gene3D" id="3.40.350.10">
    <property type="entry name" value="Creatinase/prolidase N-terminal domain"/>
    <property type="match status" value="2"/>
</dbReference>
<dbReference type="PANTHER" id="PTHR43763:SF6">
    <property type="entry name" value="XAA-PRO AMINOPEPTIDASE 1"/>
    <property type="match status" value="1"/>
</dbReference>
<keyword evidence="10" id="KW-0378">Hydrolase</keyword>